<dbReference type="Pfam" id="PF04851">
    <property type="entry name" value="ResIII"/>
    <property type="match status" value="1"/>
</dbReference>
<dbReference type="InterPro" id="IPR006935">
    <property type="entry name" value="Helicase/UvrB_N"/>
</dbReference>
<keyword evidence="2" id="KW-0378">Hydrolase</keyword>
<proteinExistence type="predicted"/>
<dbReference type="GO" id="GO:0016787">
    <property type="term" value="F:hydrolase activity"/>
    <property type="evidence" value="ECO:0007669"/>
    <property type="project" value="InterPro"/>
</dbReference>
<feature type="domain" description="Helicase C-terminal" evidence="1">
    <location>
        <begin position="840"/>
        <end position="1002"/>
    </location>
</feature>
<comment type="caution">
    <text evidence="2">The sequence shown here is derived from an EMBL/GenBank/DDBJ whole genome shotgun (WGS) entry which is preliminary data.</text>
</comment>
<protein>
    <submittedName>
        <fullName evidence="2">Helicase-like protein</fullName>
    </submittedName>
</protein>
<sequence length="1082" mass="126723">MRNIANELESIESNVMSGLKDFQKATVERIDDLYRKGQNRILVSDEVGLGKTLIARGTIAKFAKLRKEEGDDLVKVVYICSNGTIADQNLRKLRIATEITTDDTSSSRLSMQHLKIFEQESDPDLHQRYIQLIPLTPDTSFRMTSGCGTVSERALMFAILRHIPELKSYTPELDELMANRAYSAWDNWCREYYIQQVEKCDKQSKRKYLKYMKEKVGTEMKIIRENDRSYLDELKNELKRIRKGEDYNKHIIGKLRHMFAEISIEKLKPDLVIMDEFQRFKYLISSDEETEISMLAKKFFNSSNNELRILLLSATPYKMYSTIEEIDEKQVDEHYHEFFNVIKFLCNDTGSSFDDFQTIWKDYSVKLKELVKGDTAILQVKKNAENALYERICRTERLSEHQSADMIDDSDVKVPLDVNEADIKSYLQIQELLSSIDETYSTPVDFVKSAPYLMSFMNDYKLKKVIEKHFKQNPDEVSKMKRETFWLNKRTIDKFDKIPNNNARLDRIMDKVFSCNAELLLWVPPSLPYYPPDGVFKNTENFSKTLIFSSWEMVPRMLSTLLSYEAERKTTGKIAKQNPEREAKYFLSGNKRYPMARLNFAVREKKPTAMTLFCLIYPSEFLANCYEPMYCLRHNMTLKQIEESIKEKISKKLGKLKGSSDGRADARWYYMAPLLMDDFKYVNRWLECEEWAAKDNKKKGDDETSGSAYLKHISEYKRLYYDLYYPPHNEKLGKMPDDLIEILTEMAIASPAVCAYRTYKQYYNRTKDIDSSLPSEIARQFINRMNTPESTAVIMLSTGKKSDDAHWENVLTYCKDGNFQAMFDEYVHLMSNNFEKGNVNVEELHKIVLDSMIVRTASYSVDTYDSFVNYVRTGKNKDIKLRTHFAVSFTKGEGDKSDHDRKKSVRNAFNSPFRPFVLASTSIGQEGLDFHNYCRRIVHWNLPSNPIDIEQREGRINRFECLAIRQNIAKRYSDIRFNKDVWNEMFKKACSEEKAANGSDLIPFWGLKSTEDMVKIERIVPMYPFSRDQNTYERLIKILSLYRLALGQPRQEELLEYLIKGDILSDDEINQLFINLSPFYRE</sequence>
<dbReference type="InterPro" id="IPR014001">
    <property type="entry name" value="Helicase_ATP-bd"/>
</dbReference>
<dbReference type="GO" id="GO:0004386">
    <property type="term" value="F:helicase activity"/>
    <property type="evidence" value="ECO:0007669"/>
    <property type="project" value="UniProtKB-KW"/>
</dbReference>
<dbReference type="GO" id="GO:0003677">
    <property type="term" value="F:DNA binding"/>
    <property type="evidence" value="ECO:0007669"/>
    <property type="project" value="InterPro"/>
</dbReference>
<dbReference type="SUPFAM" id="SSF52540">
    <property type="entry name" value="P-loop containing nucleoside triphosphate hydrolases"/>
    <property type="match status" value="2"/>
</dbReference>
<dbReference type="EMBL" id="QGDI01000007">
    <property type="protein sequence ID" value="PWJ12225.1"/>
    <property type="molecule type" value="Genomic_DNA"/>
</dbReference>
<name>A0A315Y198_RUMFL</name>
<gene>
    <name evidence="2" type="ORF">IE37_01915</name>
</gene>
<dbReference type="OrthoDB" id="9760715at2"/>
<dbReference type="SMART" id="SM00490">
    <property type="entry name" value="HELICc"/>
    <property type="match status" value="1"/>
</dbReference>
<dbReference type="GO" id="GO:0005524">
    <property type="term" value="F:ATP binding"/>
    <property type="evidence" value="ECO:0007669"/>
    <property type="project" value="InterPro"/>
</dbReference>
<dbReference type="RefSeq" id="WP_109726682.1">
    <property type="nucleotide sequence ID" value="NZ_QGDI01000007.1"/>
</dbReference>
<evidence type="ECO:0000259" key="1">
    <source>
        <dbReference type="PROSITE" id="PS51194"/>
    </source>
</evidence>
<accession>A0A315Y198</accession>
<keyword evidence="2" id="KW-0547">Nucleotide-binding</keyword>
<dbReference type="PROSITE" id="PS51194">
    <property type="entry name" value="HELICASE_CTER"/>
    <property type="match status" value="1"/>
</dbReference>
<dbReference type="Gene3D" id="3.40.50.300">
    <property type="entry name" value="P-loop containing nucleotide triphosphate hydrolases"/>
    <property type="match status" value="2"/>
</dbReference>
<dbReference type="Proteomes" id="UP000245720">
    <property type="component" value="Unassembled WGS sequence"/>
</dbReference>
<reference evidence="2 3" key="1">
    <citation type="submission" date="2018-05" db="EMBL/GenBank/DDBJ databases">
        <title>The Hungate 1000. A catalogue of reference genomes from the rumen microbiome.</title>
        <authorList>
            <person name="Kelly W."/>
        </authorList>
    </citation>
    <scope>NUCLEOTIDE SEQUENCE [LARGE SCALE GENOMIC DNA]</scope>
    <source>
        <strain evidence="2 3">SAb67</strain>
    </source>
</reference>
<dbReference type="Pfam" id="PF00271">
    <property type="entry name" value="Helicase_C"/>
    <property type="match status" value="1"/>
</dbReference>
<evidence type="ECO:0000313" key="3">
    <source>
        <dbReference type="Proteomes" id="UP000245720"/>
    </source>
</evidence>
<evidence type="ECO:0000313" key="2">
    <source>
        <dbReference type="EMBL" id="PWJ12225.1"/>
    </source>
</evidence>
<dbReference type="InterPro" id="IPR001650">
    <property type="entry name" value="Helicase_C-like"/>
</dbReference>
<dbReference type="InterPro" id="IPR027417">
    <property type="entry name" value="P-loop_NTPase"/>
</dbReference>
<dbReference type="SMART" id="SM00487">
    <property type="entry name" value="DEXDc"/>
    <property type="match status" value="1"/>
</dbReference>
<organism evidence="2 3">
    <name type="scientific">Ruminococcus flavefaciens</name>
    <dbReference type="NCBI Taxonomy" id="1265"/>
    <lineage>
        <taxon>Bacteria</taxon>
        <taxon>Bacillati</taxon>
        <taxon>Bacillota</taxon>
        <taxon>Clostridia</taxon>
        <taxon>Eubacteriales</taxon>
        <taxon>Oscillospiraceae</taxon>
        <taxon>Ruminococcus</taxon>
    </lineage>
</organism>
<keyword evidence="2" id="KW-0067">ATP-binding</keyword>
<keyword evidence="2" id="KW-0347">Helicase</keyword>
<dbReference type="AlphaFoldDB" id="A0A315Y198"/>